<sequence>MSAVFTISGCSSDEAATVPEGVVAQYETLAEEVAEHGGQVTVDEWDIAYIVEHAEPWFEERDGQQAFRPPTGSETHHIEIVPREASTGRIVPYVPITVDVVTESGDVVDSKRLNFFYSEFFHYANNFTVPDEGTYSLRVTLDPPTFLRHGDEGGAPALATGAQTEFTGVELTHDD</sequence>
<organism evidence="3 4">
    <name type="scientific">Hoyosella altamirensis</name>
    <dbReference type="NCBI Taxonomy" id="616997"/>
    <lineage>
        <taxon>Bacteria</taxon>
        <taxon>Bacillati</taxon>
        <taxon>Actinomycetota</taxon>
        <taxon>Actinomycetes</taxon>
        <taxon>Mycobacteriales</taxon>
        <taxon>Hoyosellaceae</taxon>
        <taxon>Hoyosella</taxon>
    </lineage>
</organism>
<dbReference type="InterPro" id="IPR018470">
    <property type="entry name" value="Metal-bd_Tp34-typ"/>
</dbReference>
<accession>A0A839RK58</accession>
<gene>
    <name evidence="3" type="ORF">FHU29_001123</name>
</gene>
<dbReference type="RefSeq" id="WP_232322989.1">
    <property type="nucleotide sequence ID" value="NZ_BDDI01000010.1"/>
</dbReference>
<reference evidence="3 4" key="1">
    <citation type="submission" date="2020-08" db="EMBL/GenBank/DDBJ databases">
        <title>Sequencing the genomes of 1000 actinobacteria strains.</title>
        <authorList>
            <person name="Klenk H.-P."/>
        </authorList>
    </citation>
    <scope>NUCLEOTIDE SEQUENCE [LARGE SCALE GENOMIC DNA]</scope>
    <source>
        <strain evidence="3 4">DSM 45258</strain>
    </source>
</reference>
<dbReference type="EMBL" id="JACHWS010000001">
    <property type="protein sequence ID" value="MBB3036689.1"/>
    <property type="molecule type" value="Genomic_DNA"/>
</dbReference>
<dbReference type="Proteomes" id="UP000567922">
    <property type="component" value="Unassembled WGS sequence"/>
</dbReference>
<comment type="similarity">
    <text evidence="1">Belongs to the UPF0423 family.</text>
</comment>
<evidence type="ECO:0000256" key="1">
    <source>
        <dbReference type="ARBA" id="ARBA00010013"/>
    </source>
</evidence>
<keyword evidence="4" id="KW-1185">Reference proteome</keyword>
<dbReference type="Gene3D" id="2.60.40.2480">
    <property type="entry name" value="Periplasmic metal-binding protein Tp34-type"/>
    <property type="match status" value="1"/>
</dbReference>
<evidence type="ECO:0000313" key="4">
    <source>
        <dbReference type="Proteomes" id="UP000567922"/>
    </source>
</evidence>
<name>A0A839RK58_9ACTN</name>
<dbReference type="InterPro" id="IPR038482">
    <property type="entry name" value="Tp34-type_sf"/>
</dbReference>
<protein>
    <submittedName>
        <fullName evidence="3">Uncharacterized protein</fullName>
    </submittedName>
</protein>
<keyword evidence="2" id="KW-0732">Signal</keyword>
<proteinExistence type="inferred from homology"/>
<evidence type="ECO:0000256" key="2">
    <source>
        <dbReference type="ARBA" id="ARBA00022729"/>
    </source>
</evidence>
<dbReference type="Pfam" id="PF10634">
    <property type="entry name" value="Iron_transport"/>
    <property type="match status" value="1"/>
</dbReference>
<evidence type="ECO:0000313" key="3">
    <source>
        <dbReference type="EMBL" id="MBB3036689.1"/>
    </source>
</evidence>
<dbReference type="AlphaFoldDB" id="A0A839RK58"/>
<comment type="caution">
    <text evidence="3">The sequence shown here is derived from an EMBL/GenBank/DDBJ whole genome shotgun (WGS) entry which is preliminary data.</text>
</comment>